<gene>
    <name evidence="2" type="ORF">Nstercoris_01852</name>
</gene>
<keyword evidence="1" id="KW-0732">Signal</keyword>
<evidence type="ECO:0000313" key="3">
    <source>
        <dbReference type="Proteomes" id="UP000316473"/>
    </source>
</evidence>
<evidence type="ECO:0000313" key="2">
    <source>
        <dbReference type="EMBL" id="BBL35580.1"/>
    </source>
</evidence>
<evidence type="ECO:0000256" key="1">
    <source>
        <dbReference type="SAM" id="SignalP"/>
    </source>
</evidence>
<proteinExistence type="predicted"/>
<keyword evidence="3" id="KW-1185">Reference proteome</keyword>
<dbReference type="Proteomes" id="UP000316473">
    <property type="component" value="Chromosome"/>
</dbReference>
<protein>
    <recommendedName>
        <fullName evidence="4">PEP-CTERM protein-sorting domain-containing protein</fullName>
    </recommendedName>
</protein>
<feature type="signal peptide" evidence="1">
    <location>
        <begin position="1"/>
        <end position="22"/>
    </location>
</feature>
<dbReference type="KEGG" id="nst:Nstercoris_01852"/>
<dbReference type="EMBL" id="AP019755">
    <property type="protein sequence ID" value="BBL35580.1"/>
    <property type="molecule type" value="Genomic_DNA"/>
</dbReference>
<feature type="chain" id="PRO_5021342651" description="PEP-CTERM protein-sorting domain-containing protein" evidence="1">
    <location>
        <begin position="23"/>
        <end position="265"/>
    </location>
</feature>
<reference evidence="2 3" key="1">
    <citation type="submission" date="2019-06" db="EMBL/GenBank/DDBJ databases">
        <title>Nitrosomonas stercoris KYUHI-S whole genome shotgun sequence.</title>
        <authorList>
            <person name="Nakagawa T."/>
            <person name="Tsuchiya Y."/>
            <person name="Takahashi R."/>
        </authorList>
    </citation>
    <scope>NUCLEOTIDE SEQUENCE [LARGE SCALE GENOMIC DNA]</scope>
    <source>
        <strain evidence="2 3">KYUHI-S</strain>
    </source>
</reference>
<organism evidence="2 3">
    <name type="scientific">Nitrosomonas stercoris</name>
    <dbReference type="NCBI Taxonomy" id="1444684"/>
    <lineage>
        <taxon>Bacteria</taxon>
        <taxon>Pseudomonadati</taxon>
        <taxon>Pseudomonadota</taxon>
        <taxon>Betaproteobacteria</taxon>
        <taxon>Nitrosomonadales</taxon>
        <taxon>Nitrosomonadaceae</taxon>
        <taxon>Nitrosomonas</taxon>
    </lineage>
</organism>
<name>A0A4Y1YN38_9PROT</name>
<dbReference type="AlphaFoldDB" id="A0A4Y1YN38"/>
<evidence type="ECO:0008006" key="4">
    <source>
        <dbReference type="Google" id="ProtNLM"/>
    </source>
</evidence>
<sequence>MHKIIGYVLLFVVGMASLPAVAHISYSDRDFGIYDLATGGSSTILHQFVTGNYGWIDGTDADQGDSHRVLPFRFTLTSAANVTLSFWEDSAMTTNYMGIEEQSIFGLTPGFSLYKGLAHFPPDTLDHDGAAGSLLLRPEGSEGSFVALGDWSITSDDDPFALNASHFAYVGHAYDGEADYGLGLISGGDGILDNFVSATFSLAAGDYSVFAGGSNYWDQLESNPDFGARYGLNASFSIAQQVSEPHTFALLLAGLGVLGVIKRRE</sequence>
<accession>A0A4Y1YN38</accession>